<dbReference type="AlphaFoldDB" id="A0A6M3LAC2"/>
<sequence length="226" mass="25928">MLSIIIPIYILDEKLADLTYKCIESIVKYTDDYELIIIDNKPDAIVNGSTSAKEFTCLADIYIANEKNIGNGSAWNQGASLANGKYICFMDNDVEVHKGWAKPLLKILKEDEKVAVAFPLSKNKEDDDYFERLAGFCWVIRKNTFNKINTKIDKGYRIQDWGLANFEDTSFYMSCKLKGYTLKCANNSKVDHYSRATTGKVKEVDELYKHNETKYFGKYKILPMLD</sequence>
<dbReference type="Pfam" id="PF00535">
    <property type="entry name" value="Glycos_transf_2"/>
    <property type="match status" value="1"/>
</dbReference>
<evidence type="ECO:0000313" key="3">
    <source>
        <dbReference type="EMBL" id="QJA90115.1"/>
    </source>
</evidence>
<accession>A0A6M3LAC2</accession>
<dbReference type="PANTHER" id="PTHR22916:SF3">
    <property type="entry name" value="UDP-GLCNAC:BETAGAL BETA-1,3-N-ACETYLGLUCOSAMINYLTRANSFERASE-LIKE PROTEIN 1"/>
    <property type="match status" value="1"/>
</dbReference>
<dbReference type="SUPFAM" id="SSF53448">
    <property type="entry name" value="Nucleotide-diphospho-sugar transferases"/>
    <property type="match status" value="1"/>
</dbReference>
<evidence type="ECO:0000259" key="1">
    <source>
        <dbReference type="Pfam" id="PF00535"/>
    </source>
</evidence>
<dbReference type="EMBL" id="MT142891">
    <property type="protein sequence ID" value="QJA90115.1"/>
    <property type="molecule type" value="Genomic_DNA"/>
</dbReference>
<dbReference type="EMBL" id="MT142247">
    <property type="protein sequence ID" value="QJA76847.1"/>
    <property type="molecule type" value="Genomic_DNA"/>
</dbReference>
<dbReference type="InterPro" id="IPR029044">
    <property type="entry name" value="Nucleotide-diphossugar_trans"/>
</dbReference>
<keyword evidence="3" id="KW-0808">Transferase</keyword>
<proteinExistence type="predicted"/>
<dbReference type="GO" id="GO:0016758">
    <property type="term" value="F:hexosyltransferase activity"/>
    <property type="evidence" value="ECO:0007669"/>
    <property type="project" value="UniProtKB-ARBA"/>
</dbReference>
<evidence type="ECO:0000313" key="2">
    <source>
        <dbReference type="EMBL" id="QJA76847.1"/>
    </source>
</evidence>
<gene>
    <name evidence="2" type="ORF">MM415A01425_0013</name>
    <name evidence="3" type="ORF">MM415B02443_0013</name>
</gene>
<organism evidence="3">
    <name type="scientific">viral metagenome</name>
    <dbReference type="NCBI Taxonomy" id="1070528"/>
    <lineage>
        <taxon>unclassified sequences</taxon>
        <taxon>metagenomes</taxon>
        <taxon>organismal metagenomes</taxon>
    </lineage>
</organism>
<protein>
    <submittedName>
        <fullName evidence="3">Putative glycosyltransferase</fullName>
    </submittedName>
</protein>
<dbReference type="InterPro" id="IPR001173">
    <property type="entry name" value="Glyco_trans_2-like"/>
</dbReference>
<name>A0A6M3LAC2_9ZZZZ</name>
<dbReference type="PANTHER" id="PTHR22916">
    <property type="entry name" value="GLYCOSYLTRANSFERASE"/>
    <property type="match status" value="1"/>
</dbReference>
<feature type="domain" description="Glycosyltransferase 2-like" evidence="1">
    <location>
        <begin position="3"/>
        <end position="160"/>
    </location>
</feature>
<reference evidence="3" key="1">
    <citation type="submission" date="2020-03" db="EMBL/GenBank/DDBJ databases">
        <title>The deep terrestrial virosphere.</title>
        <authorList>
            <person name="Holmfeldt K."/>
            <person name="Nilsson E."/>
            <person name="Simone D."/>
            <person name="Lopez-Fernandez M."/>
            <person name="Wu X."/>
            <person name="de Brujin I."/>
            <person name="Lundin D."/>
            <person name="Andersson A."/>
            <person name="Bertilsson S."/>
            <person name="Dopson M."/>
        </authorList>
    </citation>
    <scope>NUCLEOTIDE SEQUENCE</scope>
    <source>
        <strain evidence="2">MM415A01425</strain>
        <strain evidence="3">MM415B02443</strain>
    </source>
</reference>
<dbReference type="Gene3D" id="3.90.550.10">
    <property type="entry name" value="Spore Coat Polysaccharide Biosynthesis Protein SpsA, Chain A"/>
    <property type="match status" value="1"/>
</dbReference>